<dbReference type="Pfam" id="PF13759">
    <property type="entry name" value="2OG-FeII_Oxy_5"/>
    <property type="match status" value="1"/>
</dbReference>
<dbReference type="NCBIfam" id="TIGR02466">
    <property type="entry name" value="TIGR02466 family protein"/>
    <property type="match status" value="1"/>
</dbReference>
<evidence type="ECO:0000313" key="1">
    <source>
        <dbReference type="EMBL" id="SVA97203.1"/>
    </source>
</evidence>
<dbReference type="Gene3D" id="2.60.120.620">
    <property type="entry name" value="q2cbj1_9rhob like domain"/>
    <property type="match status" value="1"/>
</dbReference>
<accession>A0A382A8D8</accession>
<evidence type="ECO:0008006" key="2">
    <source>
        <dbReference type="Google" id="ProtNLM"/>
    </source>
</evidence>
<dbReference type="InterPro" id="IPR012668">
    <property type="entry name" value="CHP02466"/>
</dbReference>
<reference evidence="1" key="1">
    <citation type="submission" date="2018-05" db="EMBL/GenBank/DDBJ databases">
        <authorList>
            <person name="Lanie J.A."/>
            <person name="Ng W.-L."/>
            <person name="Kazmierczak K.M."/>
            <person name="Andrzejewski T.M."/>
            <person name="Davidsen T.M."/>
            <person name="Wayne K.J."/>
            <person name="Tettelin H."/>
            <person name="Glass J.I."/>
            <person name="Rusch D."/>
            <person name="Podicherti R."/>
            <person name="Tsui H.-C.T."/>
            <person name="Winkler M.E."/>
        </authorList>
    </citation>
    <scope>NUCLEOTIDE SEQUENCE</scope>
</reference>
<dbReference type="AlphaFoldDB" id="A0A382A8D8"/>
<sequence length="176" mass="20371">MRIDSEHSDLTTDYLSENLLILEQPAISWLRECINQATIVYIRRLRIDYQLDWQLQGWANVNRFGDYHNLHNHPHAWLSGTYYVAVPDTSEPLAGRQDRNPGAISFYDPRAQANMGAIRGDGQVEAEHRILPKAGCLLVWPAFLHHMVHPNLSREARISVSFNVVLRWSEKYLPKQ</sequence>
<gene>
    <name evidence="1" type="ORF">METZ01_LOCUS150057</name>
</gene>
<dbReference type="EMBL" id="UINC01024138">
    <property type="protein sequence ID" value="SVA97203.1"/>
    <property type="molecule type" value="Genomic_DNA"/>
</dbReference>
<protein>
    <recommendedName>
        <fullName evidence="2">Fe2OG dioxygenase domain-containing protein</fullName>
    </recommendedName>
</protein>
<name>A0A382A8D8_9ZZZZ</name>
<organism evidence="1">
    <name type="scientific">marine metagenome</name>
    <dbReference type="NCBI Taxonomy" id="408172"/>
    <lineage>
        <taxon>unclassified sequences</taxon>
        <taxon>metagenomes</taxon>
        <taxon>ecological metagenomes</taxon>
    </lineage>
</organism>
<proteinExistence type="predicted"/>